<evidence type="ECO:0000256" key="2">
    <source>
        <dbReference type="ARBA" id="ARBA00023239"/>
    </source>
</evidence>
<dbReference type="Gene3D" id="3.40.50.970">
    <property type="match status" value="1"/>
</dbReference>
<dbReference type="GO" id="GO:0050545">
    <property type="term" value="F:sulfopyruvate decarboxylase activity"/>
    <property type="evidence" value="ECO:0007669"/>
    <property type="project" value="UniProtKB-EC"/>
</dbReference>
<evidence type="ECO:0000256" key="3">
    <source>
        <dbReference type="SAM" id="MobiDB-lite"/>
    </source>
</evidence>
<feature type="region of interest" description="Disordered" evidence="3">
    <location>
        <begin position="1"/>
        <end position="23"/>
    </location>
</feature>
<dbReference type="AlphaFoldDB" id="A0A6J4NVP5"/>
<sequence length="190" mass="20353">MQQRTTLDMRSVGEPPGDAASTDWPGRIHAVLQGLAIRQVAYVPDAGHSRLIQLCEQDGGMVTTVLTTEEEGIALAAGAWLGGQRGVVLMQSSGVGNCINMLSLVQACRVPLAMIVTMRGEWGEFNPWQIPMGSTTCQSLELAGVNTCRVEREQDAAETVEVAVGAAMDTQTAVAVVLSQRMLGRKKWTK</sequence>
<evidence type="ECO:0000313" key="4">
    <source>
        <dbReference type="EMBL" id="CAA9393069.1"/>
    </source>
</evidence>
<protein>
    <submittedName>
        <fullName evidence="4">Sulfopyruvate decarboxylase - alpha subunit</fullName>
        <ecNumber evidence="4">4.1.1.79</ecNumber>
    </submittedName>
</protein>
<proteinExistence type="predicted"/>
<keyword evidence="2 4" id="KW-0456">Lyase</keyword>
<organism evidence="4">
    <name type="scientific">uncultured Ramlibacter sp</name>
    <dbReference type="NCBI Taxonomy" id="260755"/>
    <lineage>
        <taxon>Bacteria</taxon>
        <taxon>Pseudomonadati</taxon>
        <taxon>Pseudomonadota</taxon>
        <taxon>Betaproteobacteria</taxon>
        <taxon>Burkholderiales</taxon>
        <taxon>Comamonadaceae</taxon>
        <taxon>Ramlibacter</taxon>
        <taxon>environmental samples</taxon>
    </lineage>
</organism>
<reference evidence="4" key="1">
    <citation type="submission" date="2020-02" db="EMBL/GenBank/DDBJ databases">
        <authorList>
            <person name="Meier V. D."/>
        </authorList>
    </citation>
    <scope>NUCLEOTIDE SEQUENCE</scope>
    <source>
        <strain evidence="4">AVDCRST_MAG51</strain>
    </source>
</reference>
<keyword evidence="4" id="KW-0670">Pyruvate</keyword>
<dbReference type="PANTHER" id="PTHR42818">
    <property type="entry name" value="SULFOPYRUVATE DECARBOXYLASE SUBUNIT ALPHA"/>
    <property type="match status" value="1"/>
</dbReference>
<dbReference type="EC" id="4.1.1.79" evidence="4"/>
<name>A0A6J4NVP5_9BURK</name>
<keyword evidence="1" id="KW-0210">Decarboxylase</keyword>
<accession>A0A6J4NVP5</accession>
<dbReference type="CDD" id="cd07035">
    <property type="entry name" value="TPP_PYR_POX_like"/>
    <property type="match status" value="1"/>
</dbReference>
<dbReference type="PANTHER" id="PTHR42818:SF1">
    <property type="entry name" value="SULFOPYRUVATE DECARBOXYLASE"/>
    <property type="match status" value="1"/>
</dbReference>
<dbReference type="EMBL" id="CADCUX010000129">
    <property type="protein sequence ID" value="CAA9393069.1"/>
    <property type="molecule type" value="Genomic_DNA"/>
</dbReference>
<dbReference type="SUPFAM" id="SSF52518">
    <property type="entry name" value="Thiamin diphosphate-binding fold (THDP-binding)"/>
    <property type="match status" value="1"/>
</dbReference>
<dbReference type="InterPro" id="IPR051818">
    <property type="entry name" value="TPP_dependent_decarboxylase"/>
</dbReference>
<dbReference type="InterPro" id="IPR029061">
    <property type="entry name" value="THDP-binding"/>
</dbReference>
<evidence type="ECO:0000256" key="1">
    <source>
        <dbReference type="ARBA" id="ARBA00022793"/>
    </source>
</evidence>
<gene>
    <name evidence="4" type="ORF">AVDCRST_MAG51-458</name>
</gene>